<keyword evidence="2" id="KW-1185">Reference proteome</keyword>
<comment type="caution">
    <text evidence="1">The sequence shown here is derived from an EMBL/GenBank/DDBJ whole genome shotgun (WGS) entry which is preliminary data.</text>
</comment>
<protein>
    <submittedName>
        <fullName evidence="1">Uncharacterized protein</fullName>
    </submittedName>
</protein>
<accession>A0ABW5DYF3</accession>
<proteinExistence type="predicted"/>
<organism evidence="1 2">
    <name type="scientific">Rubritalea spongiae</name>
    <dbReference type="NCBI Taxonomy" id="430797"/>
    <lineage>
        <taxon>Bacteria</taxon>
        <taxon>Pseudomonadati</taxon>
        <taxon>Verrucomicrobiota</taxon>
        <taxon>Verrucomicrobiia</taxon>
        <taxon>Verrucomicrobiales</taxon>
        <taxon>Rubritaleaceae</taxon>
        <taxon>Rubritalea</taxon>
    </lineage>
</organism>
<dbReference type="Proteomes" id="UP001597297">
    <property type="component" value="Unassembled WGS sequence"/>
</dbReference>
<sequence length="360" mass="41385">MLSESSRCFSLDGLREPEAKPERDILTGIFFDLDDEDVTTPKSHRQATLGLVLHVLAAYEEVDSVPARKDIDQSCIFWPHYYGELYIEGGASRKYHSHPCFEDTQMYWRQFSLHQFYLYATEQFLQAMIDAMGNQPEGVTMARLVELMLESDFVEELERVMECKIDGPADLLDFFGAGDSPRQVQQHFSCDHPLSEAQVYYQHSKVESSKTPVTRLGRAFTIWAQLYAKWRDSDDPALLNVLVRANREWCIGTAFEWGDQWLDEKPNWSSALEGLVRDFQSRHNEIYLNKGKLDAAWFEVLGGCFIRVQDLKPNFRSTRHPQVATILQDLCLLEDGGPHEVLKLTAEGYRVLTEVITARS</sequence>
<evidence type="ECO:0000313" key="2">
    <source>
        <dbReference type="Proteomes" id="UP001597297"/>
    </source>
</evidence>
<gene>
    <name evidence="1" type="ORF">ACFSQZ_01465</name>
</gene>
<reference evidence="2" key="1">
    <citation type="journal article" date="2019" name="Int. J. Syst. Evol. Microbiol.">
        <title>The Global Catalogue of Microorganisms (GCM) 10K type strain sequencing project: providing services to taxonomists for standard genome sequencing and annotation.</title>
        <authorList>
            <consortium name="The Broad Institute Genomics Platform"/>
            <consortium name="The Broad Institute Genome Sequencing Center for Infectious Disease"/>
            <person name="Wu L."/>
            <person name="Ma J."/>
        </authorList>
    </citation>
    <scope>NUCLEOTIDE SEQUENCE [LARGE SCALE GENOMIC DNA]</scope>
    <source>
        <strain evidence="2">JCM 16545</strain>
    </source>
</reference>
<dbReference type="RefSeq" id="WP_377094869.1">
    <property type="nucleotide sequence ID" value="NZ_JBHSJM010000001.1"/>
</dbReference>
<name>A0ABW5DYF3_9BACT</name>
<evidence type="ECO:0000313" key="1">
    <source>
        <dbReference type="EMBL" id="MFD2275124.1"/>
    </source>
</evidence>
<dbReference type="EMBL" id="JBHUJC010000003">
    <property type="protein sequence ID" value="MFD2275124.1"/>
    <property type="molecule type" value="Genomic_DNA"/>
</dbReference>